<dbReference type="Gene3D" id="3.40.630.30">
    <property type="match status" value="1"/>
</dbReference>
<reference evidence="2" key="2">
    <citation type="journal article" date="2021" name="PeerJ">
        <title>Extensive microbial diversity within the chicken gut microbiome revealed by metagenomics and culture.</title>
        <authorList>
            <person name="Gilroy R."/>
            <person name="Ravi A."/>
            <person name="Getino M."/>
            <person name="Pursley I."/>
            <person name="Horton D.L."/>
            <person name="Alikhan N.F."/>
            <person name="Baker D."/>
            <person name="Gharbi K."/>
            <person name="Hall N."/>
            <person name="Watson M."/>
            <person name="Adriaenssens E.M."/>
            <person name="Foster-Nyarko E."/>
            <person name="Jarju S."/>
            <person name="Secka A."/>
            <person name="Antonio M."/>
            <person name="Oren A."/>
            <person name="Chaudhuri R.R."/>
            <person name="La Ragione R."/>
            <person name="Hildebrand F."/>
            <person name="Pallen M.J."/>
        </authorList>
    </citation>
    <scope>NUCLEOTIDE SEQUENCE</scope>
    <source>
        <strain evidence="2">CHK157-1446</strain>
    </source>
</reference>
<dbReference type="PROSITE" id="PS51186">
    <property type="entry name" value="GNAT"/>
    <property type="match status" value="1"/>
</dbReference>
<name>A0A9D1JIK4_9FIRM</name>
<gene>
    <name evidence="2" type="ORF">IAD01_05345</name>
</gene>
<feature type="domain" description="N-acetyltransferase" evidence="1">
    <location>
        <begin position="1"/>
        <end position="137"/>
    </location>
</feature>
<reference evidence="2" key="1">
    <citation type="submission" date="2020-10" db="EMBL/GenBank/DDBJ databases">
        <authorList>
            <person name="Gilroy R."/>
        </authorList>
    </citation>
    <scope>NUCLEOTIDE SEQUENCE</scope>
    <source>
        <strain evidence="2">CHK157-1446</strain>
    </source>
</reference>
<dbReference type="CDD" id="cd04301">
    <property type="entry name" value="NAT_SF"/>
    <property type="match status" value="1"/>
</dbReference>
<accession>A0A9D1JIK4</accession>
<dbReference type="Proteomes" id="UP000823982">
    <property type="component" value="Unassembled WGS sequence"/>
</dbReference>
<evidence type="ECO:0000259" key="1">
    <source>
        <dbReference type="PROSITE" id="PS51186"/>
    </source>
</evidence>
<comment type="caution">
    <text evidence="2">The sequence shown here is derived from an EMBL/GenBank/DDBJ whole genome shotgun (WGS) entry which is preliminary data.</text>
</comment>
<evidence type="ECO:0000313" key="2">
    <source>
        <dbReference type="EMBL" id="HIS24810.1"/>
    </source>
</evidence>
<proteinExistence type="predicted"/>
<dbReference type="EMBL" id="DVIR01000048">
    <property type="protein sequence ID" value="HIS24810.1"/>
    <property type="molecule type" value="Genomic_DNA"/>
</dbReference>
<sequence length="137" mass="15518">MPLLLLADEQQSMIYRYLDSGTMYVMTNEKGDTVAQCVVAHDHGSKTAEIKSISVASEYQRRGYGKKLVGYIENVYRRSCDTLKVGTGDSPLTVPFYLSCGFVRAGVVKNFFTDNYDHPIYECGVQLKDMVYFEKKL</sequence>
<evidence type="ECO:0000313" key="3">
    <source>
        <dbReference type="Proteomes" id="UP000823982"/>
    </source>
</evidence>
<protein>
    <submittedName>
        <fullName evidence="2">GNAT family N-acetyltransferase</fullName>
    </submittedName>
</protein>
<dbReference type="InterPro" id="IPR016181">
    <property type="entry name" value="Acyl_CoA_acyltransferase"/>
</dbReference>
<organism evidence="2 3">
    <name type="scientific">Candidatus Faeciplasma gallinarum</name>
    <dbReference type="NCBI Taxonomy" id="2840799"/>
    <lineage>
        <taxon>Bacteria</taxon>
        <taxon>Bacillati</taxon>
        <taxon>Bacillota</taxon>
        <taxon>Clostridia</taxon>
        <taxon>Eubacteriales</taxon>
        <taxon>Oscillospiraceae</taxon>
        <taxon>Oscillospiraceae incertae sedis</taxon>
        <taxon>Candidatus Faeciplasma</taxon>
    </lineage>
</organism>
<dbReference type="InterPro" id="IPR000182">
    <property type="entry name" value="GNAT_dom"/>
</dbReference>
<dbReference type="SUPFAM" id="SSF55729">
    <property type="entry name" value="Acyl-CoA N-acyltransferases (Nat)"/>
    <property type="match status" value="1"/>
</dbReference>
<dbReference type="GO" id="GO:0016747">
    <property type="term" value="F:acyltransferase activity, transferring groups other than amino-acyl groups"/>
    <property type="evidence" value="ECO:0007669"/>
    <property type="project" value="InterPro"/>
</dbReference>
<dbReference type="Pfam" id="PF13508">
    <property type="entry name" value="Acetyltransf_7"/>
    <property type="match status" value="1"/>
</dbReference>
<dbReference type="AlphaFoldDB" id="A0A9D1JIK4"/>